<gene>
    <name evidence="3" type="ORF">RDB_LOCUS162050</name>
</gene>
<dbReference type="Pfam" id="PF00646">
    <property type="entry name" value="F-box"/>
    <property type="match status" value="1"/>
</dbReference>
<feature type="compositionally biased region" description="Polar residues" evidence="1">
    <location>
        <begin position="38"/>
        <end position="59"/>
    </location>
</feature>
<dbReference type="AlphaFoldDB" id="A0A8H3HZ62"/>
<feature type="domain" description="F-box" evidence="2">
    <location>
        <begin position="87"/>
        <end position="138"/>
    </location>
</feature>
<protein>
    <recommendedName>
        <fullName evidence="2">F-box domain-containing protein</fullName>
    </recommendedName>
</protein>
<dbReference type="PROSITE" id="PS50181">
    <property type="entry name" value="FBOX"/>
    <property type="match status" value="1"/>
</dbReference>
<comment type="caution">
    <text evidence="3">The sequence shown here is derived from an EMBL/GenBank/DDBJ whole genome shotgun (WGS) entry which is preliminary data.</text>
</comment>
<evidence type="ECO:0000256" key="1">
    <source>
        <dbReference type="SAM" id="MobiDB-lite"/>
    </source>
</evidence>
<organism evidence="3 4">
    <name type="scientific">Rhizoctonia solani</name>
    <dbReference type="NCBI Taxonomy" id="456999"/>
    <lineage>
        <taxon>Eukaryota</taxon>
        <taxon>Fungi</taxon>
        <taxon>Dikarya</taxon>
        <taxon>Basidiomycota</taxon>
        <taxon>Agaricomycotina</taxon>
        <taxon>Agaricomycetes</taxon>
        <taxon>Cantharellales</taxon>
        <taxon>Ceratobasidiaceae</taxon>
        <taxon>Rhizoctonia</taxon>
    </lineage>
</organism>
<dbReference type="InterPro" id="IPR036047">
    <property type="entry name" value="F-box-like_dom_sf"/>
</dbReference>
<evidence type="ECO:0000259" key="2">
    <source>
        <dbReference type="PROSITE" id="PS50181"/>
    </source>
</evidence>
<dbReference type="SUPFAM" id="SSF81383">
    <property type="entry name" value="F-box domain"/>
    <property type="match status" value="1"/>
</dbReference>
<sequence length="304" mass="34083">MRTRRQTRLLQSEGSGGEQDGKPSHINFESDDPKTISKAVNKSPVQEENDGSVNSTNGGPPQRKKRILRRNSILSKGKTHNRIKGKLSGIFALPVELFMEIIQYLPLPDVLSLSRLNKLFHGILMTRSVATLNAWRAAANNVPGLPPCPEDLCEPQYATLIYSKHCTMCGAGVVRPMDPYLNIRLCKDCTEKQYVSTARSIEPPRKTESSSVTYVNEIDKAFRILLHKSTITRLAGNLDEVATCLIRDKEELKKWRDDIRFAVQTGVMSVQEVNSKIDQRWAATRARRMVRSTCCSSLSLTEAP</sequence>
<accession>A0A8H3HZ62</accession>
<dbReference type="InterPro" id="IPR001810">
    <property type="entry name" value="F-box_dom"/>
</dbReference>
<name>A0A8H3HZ62_9AGAM</name>
<dbReference type="EMBL" id="CAJNJQ010005268">
    <property type="protein sequence ID" value="CAE7217534.1"/>
    <property type="molecule type" value="Genomic_DNA"/>
</dbReference>
<evidence type="ECO:0000313" key="4">
    <source>
        <dbReference type="Proteomes" id="UP000663827"/>
    </source>
</evidence>
<reference evidence="3" key="1">
    <citation type="submission" date="2021-01" db="EMBL/GenBank/DDBJ databases">
        <authorList>
            <person name="Kaushik A."/>
        </authorList>
    </citation>
    <scope>NUCLEOTIDE SEQUENCE</scope>
    <source>
        <strain evidence="3">AG5</strain>
    </source>
</reference>
<dbReference type="Proteomes" id="UP000663827">
    <property type="component" value="Unassembled WGS sequence"/>
</dbReference>
<proteinExistence type="predicted"/>
<evidence type="ECO:0000313" key="3">
    <source>
        <dbReference type="EMBL" id="CAE7217534.1"/>
    </source>
</evidence>
<feature type="region of interest" description="Disordered" evidence="1">
    <location>
        <begin position="1"/>
        <end position="66"/>
    </location>
</feature>
<dbReference type="CDD" id="cd09917">
    <property type="entry name" value="F-box_SF"/>
    <property type="match status" value="1"/>
</dbReference>